<keyword evidence="1" id="KW-0812">Transmembrane</keyword>
<evidence type="ECO:0000256" key="1">
    <source>
        <dbReference type="SAM" id="Phobius"/>
    </source>
</evidence>
<dbReference type="EMBL" id="VUNQ01000001">
    <property type="protein sequence ID" value="MST99877.1"/>
    <property type="molecule type" value="Genomic_DNA"/>
</dbReference>
<dbReference type="Gene3D" id="3.30.70.60">
    <property type="match status" value="1"/>
</dbReference>
<accession>A0A6N7XU79</accession>
<comment type="caution">
    <text evidence="3">The sequence shown here is derived from an EMBL/GenBank/DDBJ whole genome shotgun (WGS) entry which is preliminary data.</text>
</comment>
<evidence type="ECO:0000313" key="4">
    <source>
        <dbReference type="Proteomes" id="UP000469523"/>
    </source>
</evidence>
<dbReference type="PROSITE" id="PS51782">
    <property type="entry name" value="LYSM"/>
    <property type="match status" value="1"/>
</dbReference>
<keyword evidence="1" id="KW-1133">Transmembrane helix</keyword>
<name>A0A6N7XU79_9FIRM</name>
<evidence type="ECO:0000259" key="2">
    <source>
        <dbReference type="PROSITE" id="PS51782"/>
    </source>
</evidence>
<feature type="domain" description="LysM" evidence="2">
    <location>
        <begin position="415"/>
        <end position="462"/>
    </location>
</feature>
<dbReference type="InterPro" id="IPR018392">
    <property type="entry name" value="LysM"/>
</dbReference>
<sequence>MEKLGKKKLKTRELTKNEKFLLSILVTILVVWGSYRFVITPLDHKLSSLNAQRIRYEEKIDEINTILRNEETINNNWDILHKEKENIISKYFPKLDQAQIIYLLNDLVEKETVSVVDMNFNRPNYEDIGEFQVKNMDISIPYKGTYDGIVDVIRALKTSPRKILLDSVTMDRDNEGKLNGNMSLKVYSLDGITNTDNDVVYIDTEKLEQKITPFSPYKDYTDSIIEVDTPLEEIVEIKEVNHYIEETLLDFENRNMFFLPSQELVKGNVEQSTKSKSKKYSLRFEYNIVAVEEENRGYIDLTRNNINIKYPPQTIGLWVYSYDYSPATVGLAFRGQMGEEILVSITEGISWTGWKYIETNPPEDLSLYPLKLESLYLEIPKNREDYGVILIDKLQAVYERNLDENGKDVSVGDYIFHVVKEGDTPEKISQLYYGTSNYKSEILKLNELKSTDTLPTGKVLVLKKR</sequence>
<dbReference type="InterPro" id="IPR014717">
    <property type="entry name" value="Transl_elong_EF1B/ribsomal_bS6"/>
</dbReference>
<proteinExistence type="predicted"/>
<dbReference type="SMART" id="SM00257">
    <property type="entry name" value="LysM"/>
    <property type="match status" value="1"/>
</dbReference>
<dbReference type="AlphaFoldDB" id="A0A6N7XU79"/>
<keyword evidence="1" id="KW-0472">Membrane</keyword>
<gene>
    <name evidence="3" type="ORF">FYJ83_00165</name>
</gene>
<dbReference type="CDD" id="cd00118">
    <property type="entry name" value="LysM"/>
    <property type="match status" value="1"/>
</dbReference>
<reference evidence="3 4" key="1">
    <citation type="submission" date="2019-09" db="EMBL/GenBank/DDBJ databases">
        <title>In-depth cultivation of the pig gut microbiome towards novel bacterial diversity and tailored functional studies.</title>
        <authorList>
            <person name="Wylensek D."/>
            <person name="Hitch T.C.A."/>
            <person name="Clavel T."/>
        </authorList>
    </citation>
    <scope>NUCLEOTIDE SEQUENCE [LARGE SCALE GENOMIC DNA]</scope>
    <source>
        <strain evidence="3 4">WCA3-693-APC-4?</strain>
    </source>
</reference>
<dbReference type="Gene3D" id="2.60.120.430">
    <property type="entry name" value="Galactose-binding lectin"/>
    <property type="match status" value="1"/>
</dbReference>
<dbReference type="Proteomes" id="UP000469523">
    <property type="component" value="Unassembled WGS sequence"/>
</dbReference>
<dbReference type="Gene3D" id="3.10.350.10">
    <property type="entry name" value="LysM domain"/>
    <property type="match status" value="1"/>
</dbReference>
<dbReference type="InterPro" id="IPR036779">
    <property type="entry name" value="LysM_dom_sf"/>
</dbReference>
<dbReference type="RefSeq" id="WP_154437899.1">
    <property type="nucleotide sequence ID" value="NZ_JAHLPJ010000001.1"/>
</dbReference>
<feature type="transmembrane region" description="Helical" evidence="1">
    <location>
        <begin position="20"/>
        <end position="38"/>
    </location>
</feature>
<evidence type="ECO:0000313" key="3">
    <source>
        <dbReference type="EMBL" id="MST99877.1"/>
    </source>
</evidence>
<keyword evidence="4" id="KW-1185">Reference proteome</keyword>
<organism evidence="3 4">
    <name type="scientific">Tissierella pigra</name>
    <dbReference type="NCBI Taxonomy" id="2607614"/>
    <lineage>
        <taxon>Bacteria</taxon>
        <taxon>Bacillati</taxon>
        <taxon>Bacillota</taxon>
        <taxon>Tissierellia</taxon>
        <taxon>Tissierellales</taxon>
        <taxon>Tissierellaceae</taxon>
        <taxon>Tissierella</taxon>
    </lineage>
</organism>
<protein>
    <submittedName>
        <fullName evidence="3">LysM peptidoglycan-binding domain-containing protein</fullName>
    </submittedName>
</protein>
<dbReference type="Pfam" id="PF01476">
    <property type="entry name" value="LysM"/>
    <property type="match status" value="1"/>
</dbReference>